<protein>
    <submittedName>
        <fullName evidence="2">DUF3422 domain-containing protein</fullName>
    </submittedName>
</protein>
<dbReference type="Pfam" id="PF11902">
    <property type="entry name" value="DUF3422"/>
    <property type="match status" value="1"/>
</dbReference>
<dbReference type="Proteomes" id="UP001138661">
    <property type="component" value="Unassembled WGS sequence"/>
</dbReference>
<evidence type="ECO:0000313" key="2">
    <source>
        <dbReference type="EMBL" id="MBW4707872.1"/>
    </source>
</evidence>
<organism evidence="2 3">
    <name type="scientific">Roseobacter insulae</name>
    <dbReference type="NCBI Taxonomy" id="2859783"/>
    <lineage>
        <taxon>Bacteria</taxon>
        <taxon>Pseudomonadati</taxon>
        <taxon>Pseudomonadota</taxon>
        <taxon>Alphaproteobacteria</taxon>
        <taxon>Rhodobacterales</taxon>
        <taxon>Roseobacteraceae</taxon>
        <taxon>Roseobacter</taxon>
    </lineage>
</organism>
<keyword evidence="3" id="KW-1185">Reference proteome</keyword>
<name>A0A9X1FUG1_9RHOB</name>
<feature type="transmembrane region" description="Helical" evidence="1">
    <location>
        <begin position="402"/>
        <end position="419"/>
    </location>
</feature>
<keyword evidence="1" id="KW-0812">Transmembrane</keyword>
<accession>A0A9X1FUG1</accession>
<feature type="transmembrane region" description="Helical" evidence="1">
    <location>
        <begin position="371"/>
        <end position="390"/>
    </location>
</feature>
<comment type="caution">
    <text evidence="2">The sequence shown here is derived from an EMBL/GenBank/DDBJ whole genome shotgun (WGS) entry which is preliminary data.</text>
</comment>
<dbReference type="EMBL" id="JAHXDN010000002">
    <property type="protein sequence ID" value="MBW4707872.1"/>
    <property type="molecule type" value="Genomic_DNA"/>
</dbReference>
<proteinExistence type="predicted"/>
<reference evidence="2" key="1">
    <citation type="submission" date="2021-07" db="EMBL/GenBank/DDBJ databases">
        <title>Roseobacter insulae sp. nov., isolated from a tidal flat.</title>
        <authorList>
            <person name="Park S."/>
            <person name="Yoon J.-H."/>
        </authorList>
    </citation>
    <scope>NUCLEOTIDE SEQUENCE</scope>
    <source>
        <strain evidence="2">YSTF-M11</strain>
    </source>
</reference>
<dbReference type="AlphaFoldDB" id="A0A9X1FUG1"/>
<evidence type="ECO:0000313" key="3">
    <source>
        <dbReference type="Proteomes" id="UP001138661"/>
    </source>
</evidence>
<evidence type="ECO:0000256" key="1">
    <source>
        <dbReference type="SAM" id="Phobius"/>
    </source>
</evidence>
<sequence>MAPITDHPLRYKLANELHARPFPSMSAPCSAVYIAIKQPNDAVSRDRSGDLVHLTALLDRHGAPHPQPGATHYYGQIGKHWLKWEQHTEFVTYTAFTDGPVRRAFDPAEFDVFPADWLDQAPGQRITSVLLNIVPKPREADEITSRLEDWFVSESLAVSSVLDEAAVVAGDFRIDLNGHLRFAVFADAQTGARRIGRIVQRLCEIETYKTMSMLGFARVRAMQPGLNELDTKLTGLMGAMSDESASAEETLHDLLAISAELETLSARSSFRFGATGAYEALVNQRIEALREDRFQGRQHFAEFMMRRYAPAMRTVNSAARRLEAMSSRSIRASNLLRTRVDVERSAQNQSLLESMDRRSDLQLRLQRTVEGLSVVAISYYAVSLVGYLMYPLTQATGLSKGMLTALATLPVVLLVWALVRRLRKSVE</sequence>
<dbReference type="InterPro" id="IPR021830">
    <property type="entry name" value="DUF3422"/>
</dbReference>
<keyword evidence="1" id="KW-1133">Transmembrane helix</keyword>
<keyword evidence="1" id="KW-0472">Membrane</keyword>
<dbReference type="RefSeq" id="WP_219501109.1">
    <property type="nucleotide sequence ID" value="NZ_JAHXDN010000002.1"/>
</dbReference>
<gene>
    <name evidence="2" type="ORF">KX928_08750</name>
</gene>